<feature type="transmembrane region" description="Helical" evidence="1">
    <location>
        <begin position="39"/>
        <end position="58"/>
    </location>
</feature>
<evidence type="ECO:0000256" key="1">
    <source>
        <dbReference type="SAM" id="Phobius"/>
    </source>
</evidence>
<dbReference type="EMBL" id="RQSP01000016">
    <property type="protein sequence ID" value="KAB5607079.1"/>
    <property type="molecule type" value="Genomic_DNA"/>
</dbReference>
<keyword evidence="1" id="KW-1133">Transmembrane helix</keyword>
<dbReference type="OrthoDB" id="3190354at2"/>
<accession>A0A5N5RIZ2</accession>
<keyword evidence="1" id="KW-0812">Transmembrane</keyword>
<keyword evidence="3" id="KW-1185">Reference proteome</keyword>
<feature type="transmembrane region" description="Helical" evidence="1">
    <location>
        <begin position="64"/>
        <end position="83"/>
    </location>
</feature>
<evidence type="ECO:0000313" key="2">
    <source>
        <dbReference type="EMBL" id="KAB5607079.1"/>
    </source>
</evidence>
<dbReference type="Proteomes" id="UP000326336">
    <property type="component" value="Unassembled WGS sequence"/>
</dbReference>
<name>A0A5N5RIZ2_9BIFI</name>
<comment type="caution">
    <text evidence="2">The sequence shown here is derived from an EMBL/GenBank/DDBJ whole genome shotgun (WGS) entry which is preliminary data.</text>
</comment>
<dbReference type="AlphaFoldDB" id="A0A5N5RIZ2"/>
<organism evidence="2 3">
    <name type="scientific">Bifidobacterium jacchi</name>
    <dbReference type="NCBI Taxonomy" id="2490545"/>
    <lineage>
        <taxon>Bacteria</taxon>
        <taxon>Bacillati</taxon>
        <taxon>Actinomycetota</taxon>
        <taxon>Actinomycetes</taxon>
        <taxon>Bifidobacteriales</taxon>
        <taxon>Bifidobacteriaceae</taxon>
        <taxon>Bifidobacterium</taxon>
    </lineage>
</organism>
<reference evidence="2 3" key="1">
    <citation type="journal article" date="2019" name="Int. J. Syst. Evol. Microbiol.">
        <title>Bifidobacterium jacchi sp. nov., isolated from the faeces of a baby common marmoset (Callithrix jacchus).</title>
        <authorList>
            <person name="Modesto M."/>
            <person name="Watanabe K."/>
            <person name="Arita M."/>
            <person name="Satti M."/>
            <person name="Oki K."/>
            <person name="Sciavilla P."/>
            <person name="Patavino C."/>
            <person name="Camma C."/>
            <person name="Michelini S."/>
            <person name="Sgorbati B."/>
            <person name="Mattarelli P."/>
        </authorList>
    </citation>
    <scope>NUCLEOTIDE SEQUENCE [LARGE SCALE GENOMIC DNA]</scope>
    <source>
        <strain evidence="2 3">MRM 9.3</strain>
    </source>
</reference>
<sequence length="249" mass="26363">MSGMSGLGSGIGYHVAVDFNHFKKIYLAQNRRYMRKTGIGAAVVGVLLTAAGIAMVITEPSGNSLGVLAGGVAIGAFGIAMAVHPFTMFQSRKGEVYKFFAMFGAPVTGQEPLNALYTEFDVILGNLGIEFRLRDGSVHRLPWVALTNPAVAMDCGHVFAGDDGNNSSLLHNMIGINAYLREGMEAVPLVVPSEVERAYPWLLDEISRHIADANAKFGDNGNAKGGPEAQAIIAWLNAAPEGGTALSRN</sequence>
<gene>
    <name evidence="2" type="ORF">EHS19_05740</name>
</gene>
<keyword evidence="1" id="KW-0472">Membrane</keyword>
<evidence type="ECO:0000313" key="3">
    <source>
        <dbReference type="Proteomes" id="UP000326336"/>
    </source>
</evidence>
<dbReference type="RefSeq" id="WP_151916818.1">
    <property type="nucleotide sequence ID" value="NZ_RQSP01000016.1"/>
</dbReference>
<proteinExistence type="predicted"/>
<protein>
    <submittedName>
        <fullName evidence="2">Uncharacterized protein</fullName>
    </submittedName>
</protein>